<dbReference type="InterPro" id="IPR027417">
    <property type="entry name" value="P-loop_NTPase"/>
</dbReference>
<protein>
    <submittedName>
        <fullName evidence="2">Phosphoribulokinase/uridine kinase family protein</fullName>
    </submittedName>
</protein>
<dbReference type="Proteomes" id="UP000249818">
    <property type="component" value="Chromosome BARAN1"/>
</dbReference>
<dbReference type="PANTHER" id="PTHR10285">
    <property type="entry name" value="URIDINE KINASE"/>
    <property type="match status" value="1"/>
</dbReference>
<dbReference type="KEGG" id="bana:BARAN1_1268"/>
<evidence type="ECO:0000259" key="1">
    <source>
        <dbReference type="PROSITE" id="PS51880"/>
    </source>
</evidence>
<evidence type="ECO:0000313" key="3">
    <source>
        <dbReference type="Proteomes" id="UP000249818"/>
    </source>
</evidence>
<dbReference type="InterPro" id="IPR003593">
    <property type="entry name" value="AAA+_ATPase"/>
</dbReference>
<sequence length="581" mass="65579">MGVQSWPMAAVRPTKRRETVQAIFPDERAFEGPAGTALADFVQAAYPDPRVPAMAAIVGGELRELSFPLREDASVQPVFLTDSEGIRIYTRSLSFLLAGAVHTLFPEARLIIDHSAPFGGYYCRVVQRPLFTADELERIEAHMRALVRANVPIVREEVPLAEAQARLRARGLSNKADLLAQGASGETIPLYRLGQFEDYLFGPMVPSTGLLSQFALTPYPRGFVLRFPRRERPNELAPAEDYSALLQVFEEYGHWLELLGVYDAYTVNEAVRTGRMTEVILVSEAFHDQRIAQIAATIARHPSAPRLILIAGPTSSGKTTFTKRLAVQLLALGLRPYPVSMDDYFLSRDEMARRGLTDFDDISAVEVPLFQRQMEDLLAGKAVRLPRFEFATGRRETGSELKLEEDGILLVEGLHCLNPGLLPSGLEEQSFRIYASALTQLNLDDHVRMSTTDNRLLRRVVRDAAYRGYTAENTLRMWDNVRRGEKRFVFPHQGRADVMFNSALVYEWNVLRPRAEPLLLQVRHPRLRLRAERLLEELRWYAPYPGDEVPATSILREFIGGGILAAYYPSPFERASWRRGP</sequence>
<dbReference type="InterPro" id="IPR018163">
    <property type="entry name" value="Thr/Ala-tRNA-synth_IIc_edit"/>
</dbReference>
<dbReference type="SUPFAM" id="SSF52540">
    <property type="entry name" value="P-loop containing nucleoside triphosphate hydrolases"/>
    <property type="match status" value="1"/>
</dbReference>
<organism evidence="2 3">
    <name type="scientific">Candidatus Bipolaricaulis anaerobius</name>
    <dbReference type="NCBI Taxonomy" id="2026885"/>
    <lineage>
        <taxon>Bacteria</taxon>
        <taxon>Candidatus Bipolaricaulota</taxon>
        <taxon>Candidatus Bipolaricaulia</taxon>
        <taxon>Candidatus Bipolaricaulales</taxon>
        <taxon>Candidatus Bipolaricaulaceae</taxon>
        <taxon>Candidatus Bipolaricaulis</taxon>
    </lineage>
</organism>
<accession>A0A2X3L3A4</accession>
<keyword evidence="2" id="KW-0808">Transferase</keyword>
<dbReference type="SUPFAM" id="SSF55186">
    <property type="entry name" value="ThrRS/AlaRS common domain"/>
    <property type="match status" value="1"/>
</dbReference>
<dbReference type="Gene3D" id="3.30.980.10">
    <property type="entry name" value="Threonyl-trna Synthetase, Chain A, domain 2"/>
    <property type="match status" value="1"/>
</dbReference>
<evidence type="ECO:0000313" key="2">
    <source>
        <dbReference type="EMBL" id="SQD93290.1"/>
    </source>
</evidence>
<name>A0A2X3L3A4_9BACT</name>
<dbReference type="GO" id="GO:0005524">
    <property type="term" value="F:ATP binding"/>
    <property type="evidence" value="ECO:0007669"/>
    <property type="project" value="InterPro"/>
</dbReference>
<dbReference type="PROSITE" id="PS51880">
    <property type="entry name" value="TGS"/>
    <property type="match status" value="1"/>
</dbReference>
<dbReference type="AlphaFoldDB" id="A0A2X3L3A4"/>
<dbReference type="Gene3D" id="3.40.50.300">
    <property type="entry name" value="P-loop containing nucleotide triphosphate hydrolases"/>
    <property type="match status" value="1"/>
</dbReference>
<feature type="domain" description="TGS" evidence="1">
    <location>
        <begin position="16"/>
        <end position="79"/>
    </location>
</feature>
<keyword evidence="2" id="KW-0418">Kinase</keyword>
<dbReference type="InterPro" id="IPR004095">
    <property type="entry name" value="TGS"/>
</dbReference>
<dbReference type="CDD" id="cd02028">
    <property type="entry name" value="UMPK_like"/>
    <property type="match status" value="1"/>
</dbReference>
<dbReference type="Pfam" id="PF00485">
    <property type="entry name" value="PRK"/>
    <property type="match status" value="1"/>
</dbReference>
<keyword evidence="3" id="KW-1185">Reference proteome</keyword>
<dbReference type="GO" id="GO:0016301">
    <property type="term" value="F:kinase activity"/>
    <property type="evidence" value="ECO:0007669"/>
    <property type="project" value="UniProtKB-KW"/>
</dbReference>
<dbReference type="InterPro" id="IPR006083">
    <property type="entry name" value="PRK/URK"/>
</dbReference>
<dbReference type="CDD" id="cd01667">
    <property type="entry name" value="TGS_ThrRS"/>
    <property type="match status" value="1"/>
</dbReference>
<dbReference type="PRINTS" id="PR00988">
    <property type="entry name" value="URIDINKINASE"/>
</dbReference>
<dbReference type="EMBL" id="LS483254">
    <property type="protein sequence ID" value="SQD93290.1"/>
    <property type="molecule type" value="Genomic_DNA"/>
</dbReference>
<gene>
    <name evidence="2" type="ORF">BARAN1_1268</name>
</gene>
<reference evidence="3" key="1">
    <citation type="submission" date="2018-05" db="EMBL/GenBank/DDBJ databases">
        <authorList>
            <person name="Hao L."/>
        </authorList>
    </citation>
    <scope>NUCLEOTIDE SEQUENCE [LARGE SCALE GENOMIC DNA]</scope>
</reference>
<dbReference type="SMART" id="SM00382">
    <property type="entry name" value="AAA"/>
    <property type="match status" value="1"/>
</dbReference>
<proteinExistence type="predicted"/>